<reference evidence="2" key="2">
    <citation type="submission" date="2015-06" db="UniProtKB">
        <authorList>
            <consortium name="EnsemblPlants"/>
        </authorList>
    </citation>
    <scope>IDENTIFICATION</scope>
    <source>
        <strain evidence="2">DM1-3 516 R44</strain>
    </source>
</reference>
<feature type="region of interest" description="Disordered" evidence="1">
    <location>
        <begin position="135"/>
        <end position="223"/>
    </location>
</feature>
<evidence type="ECO:0000256" key="1">
    <source>
        <dbReference type="SAM" id="MobiDB-lite"/>
    </source>
</evidence>
<evidence type="ECO:0000313" key="2">
    <source>
        <dbReference type="EnsemblPlants" id="PGSC0003DMT400093714"/>
    </source>
</evidence>
<feature type="compositionally biased region" description="Low complexity" evidence="1">
    <location>
        <begin position="173"/>
        <end position="186"/>
    </location>
</feature>
<feature type="compositionally biased region" description="Basic and acidic residues" evidence="1">
    <location>
        <begin position="189"/>
        <end position="199"/>
    </location>
</feature>
<dbReference type="Proteomes" id="UP000011115">
    <property type="component" value="Unassembled WGS sequence"/>
</dbReference>
<dbReference type="EnsemblPlants" id="PGSC0003DMT400093714">
    <property type="protein sequence ID" value="PGSC0003DMT400093714"/>
    <property type="gene ID" value="PGSC0003DMG400043285"/>
</dbReference>
<dbReference type="PaxDb" id="4113-PGSC0003DMT400093714"/>
<dbReference type="Gramene" id="PGSC0003DMT400093714">
    <property type="protein sequence ID" value="PGSC0003DMT400093714"/>
    <property type="gene ID" value="PGSC0003DMG400043285"/>
</dbReference>
<dbReference type="InParanoid" id="M1DSJ4"/>
<name>M1DSJ4_SOLTU</name>
<protein>
    <recommendedName>
        <fullName evidence="4">Integrase core domain containing protein</fullName>
    </recommendedName>
</protein>
<sequence length="325" mass="37045">MVLTTVRDYDRKIEPVLRPRGARMGSEQVRTTDTQTNRGPYDSLWCCPWYPSNMLALNIQVSDMPSKERASRTVKPLTDCQIVCEVPDMCGGSFMKKPFSESMQLMNEMSKNNRAWYTRDVEVADLGFTFELSAEQRKEKKKGIRPPNRYEDQGIDLDEEAKYLGNQGGFRDYNSGNQGYNSGNTGRKYSKEGQYDRPINKKQGNWQNRHGYRNDSSGVYAPLGNRDRALEDATTPPPLVDTEAKSGAQEKTCDVEGDEEIITDDTMVQYVHIHEHDLAARQQLIDCFRSMWIVNRSEEFFNNGIVTKSGSFKNRPIMPDQSDGG</sequence>
<organism evidence="2 3">
    <name type="scientific">Solanum tuberosum</name>
    <name type="common">Potato</name>
    <dbReference type="NCBI Taxonomy" id="4113"/>
    <lineage>
        <taxon>Eukaryota</taxon>
        <taxon>Viridiplantae</taxon>
        <taxon>Streptophyta</taxon>
        <taxon>Embryophyta</taxon>
        <taxon>Tracheophyta</taxon>
        <taxon>Spermatophyta</taxon>
        <taxon>Magnoliopsida</taxon>
        <taxon>eudicotyledons</taxon>
        <taxon>Gunneridae</taxon>
        <taxon>Pentapetalae</taxon>
        <taxon>asterids</taxon>
        <taxon>lamiids</taxon>
        <taxon>Solanales</taxon>
        <taxon>Solanaceae</taxon>
        <taxon>Solanoideae</taxon>
        <taxon>Solaneae</taxon>
        <taxon>Solanum</taxon>
    </lineage>
</organism>
<proteinExistence type="predicted"/>
<evidence type="ECO:0000313" key="3">
    <source>
        <dbReference type="Proteomes" id="UP000011115"/>
    </source>
</evidence>
<dbReference type="HOGENOM" id="CLU_856352_0_0_1"/>
<keyword evidence="3" id="KW-1185">Reference proteome</keyword>
<accession>M1DSJ4</accession>
<dbReference type="AlphaFoldDB" id="M1DSJ4"/>
<evidence type="ECO:0008006" key="4">
    <source>
        <dbReference type="Google" id="ProtNLM"/>
    </source>
</evidence>
<feature type="region of interest" description="Disordered" evidence="1">
    <location>
        <begin position="228"/>
        <end position="247"/>
    </location>
</feature>
<reference evidence="3" key="1">
    <citation type="journal article" date="2011" name="Nature">
        <title>Genome sequence and analysis of the tuber crop potato.</title>
        <authorList>
            <consortium name="The Potato Genome Sequencing Consortium"/>
        </authorList>
    </citation>
    <scope>NUCLEOTIDE SEQUENCE [LARGE SCALE GENOMIC DNA]</scope>
    <source>
        <strain evidence="3">cv. DM1-3 516 R44</strain>
    </source>
</reference>